<reference evidence="3 4" key="1">
    <citation type="submission" date="2019-03" db="EMBL/GenBank/DDBJ databases">
        <title>Primorskyibacter sp. SS33 isolated from sediments.</title>
        <authorList>
            <person name="Xunke S."/>
        </authorList>
    </citation>
    <scope>NUCLEOTIDE SEQUENCE [LARGE SCALE GENOMIC DNA]</scope>
    <source>
        <strain evidence="3 4">SS33</strain>
    </source>
</reference>
<protein>
    <recommendedName>
        <fullName evidence="5">5-bromo-4-chloroindolyl phosphate hydrolysis protein</fullName>
    </recommendedName>
</protein>
<feature type="transmembrane region" description="Helical" evidence="2">
    <location>
        <begin position="57"/>
        <end position="74"/>
    </location>
</feature>
<proteinExistence type="predicted"/>
<feature type="transmembrane region" description="Helical" evidence="2">
    <location>
        <begin position="31"/>
        <end position="51"/>
    </location>
</feature>
<sequence length="297" mass="31746">MARRYGGAHSPTPPEGTPAPSPWDGKRRSRIGARVNALFVAPVPLLVTAFFQPPAGLLADLAAFFVLMLAAWMTREGLRAQEAFEARAAARRPALPRKMLGAALTGAGLALAGLPDPVAAAIFAVLGVALHLGAFGLDPLRDKRAGGADDYQTDRVLRAVDGGEAHLAAMRASAAALGDPEVARRVEGFAATARRLFRQVEADPRELPASRRWLGVYLLGARDATEAYARLAARAPAPQAREDYLAFIDDLGHGFAQRTETLLLDDRADMDIEIDVLRDRLAREGVLADGRRTTTGD</sequence>
<feature type="transmembrane region" description="Helical" evidence="2">
    <location>
        <begin position="95"/>
        <end position="112"/>
    </location>
</feature>
<feature type="transmembrane region" description="Helical" evidence="2">
    <location>
        <begin position="118"/>
        <end position="137"/>
    </location>
</feature>
<evidence type="ECO:0008006" key="5">
    <source>
        <dbReference type="Google" id="ProtNLM"/>
    </source>
</evidence>
<keyword evidence="2" id="KW-1133">Transmembrane helix</keyword>
<name>A0A4R6AFS7_9RHOB</name>
<organism evidence="3 4">
    <name type="scientific">Palleronia sediminis</name>
    <dbReference type="NCBI Taxonomy" id="2547833"/>
    <lineage>
        <taxon>Bacteria</taxon>
        <taxon>Pseudomonadati</taxon>
        <taxon>Pseudomonadota</taxon>
        <taxon>Alphaproteobacteria</taxon>
        <taxon>Rhodobacterales</taxon>
        <taxon>Roseobacteraceae</taxon>
        <taxon>Palleronia</taxon>
    </lineage>
</organism>
<gene>
    <name evidence="3" type="ORF">E2L08_06360</name>
</gene>
<dbReference type="RefSeq" id="WP_133396232.1">
    <property type="nucleotide sequence ID" value="NZ_SNAA01000005.1"/>
</dbReference>
<keyword evidence="2" id="KW-0472">Membrane</keyword>
<dbReference type="Proteomes" id="UP000295701">
    <property type="component" value="Unassembled WGS sequence"/>
</dbReference>
<evidence type="ECO:0000256" key="2">
    <source>
        <dbReference type="SAM" id="Phobius"/>
    </source>
</evidence>
<keyword evidence="4" id="KW-1185">Reference proteome</keyword>
<feature type="compositionally biased region" description="Pro residues" evidence="1">
    <location>
        <begin position="11"/>
        <end position="21"/>
    </location>
</feature>
<evidence type="ECO:0000313" key="3">
    <source>
        <dbReference type="EMBL" id="TDL81288.1"/>
    </source>
</evidence>
<comment type="caution">
    <text evidence="3">The sequence shown here is derived from an EMBL/GenBank/DDBJ whole genome shotgun (WGS) entry which is preliminary data.</text>
</comment>
<evidence type="ECO:0000256" key="1">
    <source>
        <dbReference type="SAM" id="MobiDB-lite"/>
    </source>
</evidence>
<keyword evidence="2" id="KW-0812">Transmembrane</keyword>
<accession>A0A4R6AFS7</accession>
<dbReference type="EMBL" id="SNAA01000005">
    <property type="protein sequence ID" value="TDL81288.1"/>
    <property type="molecule type" value="Genomic_DNA"/>
</dbReference>
<dbReference type="AlphaFoldDB" id="A0A4R6AFS7"/>
<dbReference type="InterPro" id="IPR018770">
    <property type="entry name" value="ChloroindolylP_hydrolase"/>
</dbReference>
<evidence type="ECO:0000313" key="4">
    <source>
        <dbReference type="Proteomes" id="UP000295701"/>
    </source>
</evidence>
<dbReference type="Pfam" id="PF10112">
    <property type="entry name" value="Halogen_Hydrol"/>
    <property type="match status" value="1"/>
</dbReference>
<dbReference type="OrthoDB" id="7375296at2"/>
<feature type="region of interest" description="Disordered" evidence="1">
    <location>
        <begin position="1"/>
        <end position="26"/>
    </location>
</feature>